<dbReference type="PANTHER" id="PTHR32322">
    <property type="entry name" value="INNER MEMBRANE TRANSPORTER"/>
    <property type="match status" value="1"/>
</dbReference>
<evidence type="ECO:0000313" key="9">
    <source>
        <dbReference type="Proteomes" id="UP001239782"/>
    </source>
</evidence>
<dbReference type="PANTHER" id="PTHR32322:SF2">
    <property type="entry name" value="EAMA DOMAIN-CONTAINING PROTEIN"/>
    <property type="match status" value="1"/>
</dbReference>
<feature type="transmembrane region" description="Helical" evidence="6">
    <location>
        <begin position="170"/>
        <end position="192"/>
    </location>
</feature>
<evidence type="ECO:0000259" key="7">
    <source>
        <dbReference type="Pfam" id="PF00892"/>
    </source>
</evidence>
<dbReference type="RefSeq" id="WP_309200877.1">
    <property type="nucleotide sequence ID" value="NZ_CP133548.1"/>
</dbReference>
<dbReference type="InterPro" id="IPR000620">
    <property type="entry name" value="EamA_dom"/>
</dbReference>
<feature type="transmembrane region" description="Helical" evidence="6">
    <location>
        <begin position="234"/>
        <end position="253"/>
    </location>
</feature>
<accession>A0AA51RQL5</accession>
<keyword evidence="5 6" id="KW-0472">Membrane</keyword>
<dbReference type="KEGG" id="plei:Q9312_10910"/>
<dbReference type="Proteomes" id="UP001239782">
    <property type="component" value="Chromosome"/>
</dbReference>
<dbReference type="EMBL" id="CP133548">
    <property type="protein sequence ID" value="WMS85724.1"/>
    <property type="molecule type" value="Genomic_DNA"/>
</dbReference>
<evidence type="ECO:0000256" key="6">
    <source>
        <dbReference type="SAM" id="Phobius"/>
    </source>
</evidence>
<sequence>MRWLVFVTLLWAFSFSLIGEFLAGQVDGYIAVATRMLLAFLTFLPFLKWNSANSKAVFALMGIGAIQIGVMYLFFYHSFLFLTVPEVLLFTILTPVYVSLLDDLIFVKQFRLNWLLPAIIAVVGAAIIRYQTVSSDFWTGLLLVQAANLCFAFGQVAYKRLAIPSHLTQKNIFAFFFLGALLISLFPAIFIADWTKVPVTITHYATLTWLGIVASGLGYYFWNYGSKQVNTGQLATMNNLLIPAGILVNVVFWGRPANWLSLTFGAVIILASILIASYYSKAMKNKSADN</sequence>
<dbReference type="AlphaFoldDB" id="A0AA51RQL5"/>
<proteinExistence type="inferred from homology"/>
<feature type="domain" description="EamA" evidence="7">
    <location>
        <begin position="139"/>
        <end position="276"/>
    </location>
</feature>
<evidence type="ECO:0000256" key="3">
    <source>
        <dbReference type="ARBA" id="ARBA00022692"/>
    </source>
</evidence>
<feature type="transmembrane region" description="Helical" evidence="6">
    <location>
        <begin position="112"/>
        <end position="131"/>
    </location>
</feature>
<evidence type="ECO:0000256" key="2">
    <source>
        <dbReference type="ARBA" id="ARBA00007362"/>
    </source>
</evidence>
<organism evidence="8 9">
    <name type="scientific">Pleionea litopenaei</name>
    <dbReference type="NCBI Taxonomy" id="3070815"/>
    <lineage>
        <taxon>Bacteria</taxon>
        <taxon>Pseudomonadati</taxon>
        <taxon>Pseudomonadota</taxon>
        <taxon>Gammaproteobacteria</taxon>
        <taxon>Oceanospirillales</taxon>
        <taxon>Pleioneaceae</taxon>
        <taxon>Pleionea</taxon>
    </lineage>
</organism>
<evidence type="ECO:0000256" key="4">
    <source>
        <dbReference type="ARBA" id="ARBA00022989"/>
    </source>
</evidence>
<dbReference type="InterPro" id="IPR037185">
    <property type="entry name" value="EmrE-like"/>
</dbReference>
<reference evidence="8 9" key="1">
    <citation type="submission" date="2023-08" db="EMBL/GenBank/DDBJ databases">
        <title>Pleionea litopenaei sp. nov., isolated from stomach of juvenile Litopenaeus vannamei.</title>
        <authorList>
            <person name="Rho A.M."/>
            <person name="Hwang C.Y."/>
        </authorList>
    </citation>
    <scope>NUCLEOTIDE SEQUENCE [LARGE SCALE GENOMIC DNA]</scope>
    <source>
        <strain evidence="8 9">HL-JVS1</strain>
    </source>
</reference>
<feature type="transmembrane region" description="Helical" evidence="6">
    <location>
        <begin position="204"/>
        <end position="222"/>
    </location>
</feature>
<feature type="transmembrane region" description="Helical" evidence="6">
    <location>
        <begin position="56"/>
        <end position="75"/>
    </location>
</feature>
<dbReference type="GO" id="GO:0016020">
    <property type="term" value="C:membrane"/>
    <property type="evidence" value="ECO:0007669"/>
    <property type="project" value="UniProtKB-SubCell"/>
</dbReference>
<keyword evidence="3 6" id="KW-0812">Transmembrane</keyword>
<evidence type="ECO:0000313" key="8">
    <source>
        <dbReference type="EMBL" id="WMS85724.1"/>
    </source>
</evidence>
<feature type="transmembrane region" description="Helical" evidence="6">
    <location>
        <begin position="259"/>
        <end position="279"/>
    </location>
</feature>
<evidence type="ECO:0000256" key="5">
    <source>
        <dbReference type="ARBA" id="ARBA00023136"/>
    </source>
</evidence>
<feature type="transmembrane region" description="Helical" evidence="6">
    <location>
        <begin position="29"/>
        <end position="47"/>
    </location>
</feature>
<feature type="transmembrane region" description="Helical" evidence="6">
    <location>
        <begin position="137"/>
        <end position="158"/>
    </location>
</feature>
<name>A0AA51RQL5_9GAMM</name>
<dbReference type="Pfam" id="PF00892">
    <property type="entry name" value="EamA"/>
    <property type="match status" value="2"/>
</dbReference>
<comment type="subcellular location">
    <subcellularLocation>
        <location evidence="1">Membrane</location>
        <topology evidence="1">Multi-pass membrane protein</topology>
    </subcellularLocation>
</comment>
<feature type="transmembrane region" description="Helical" evidence="6">
    <location>
        <begin position="81"/>
        <end position="100"/>
    </location>
</feature>
<protein>
    <submittedName>
        <fullName evidence="8">EamA family transporter</fullName>
    </submittedName>
</protein>
<keyword evidence="9" id="KW-1185">Reference proteome</keyword>
<keyword evidence="4 6" id="KW-1133">Transmembrane helix</keyword>
<gene>
    <name evidence="8" type="ORF">Q9312_10910</name>
</gene>
<evidence type="ECO:0000256" key="1">
    <source>
        <dbReference type="ARBA" id="ARBA00004141"/>
    </source>
</evidence>
<dbReference type="InterPro" id="IPR050638">
    <property type="entry name" value="AA-Vitamin_Transporters"/>
</dbReference>
<dbReference type="SUPFAM" id="SSF103481">
    <property type="entry name" value="Multidrug resistance efflux transporter EmrE"/>
    <property type="match status" value="2"/>
</dbReference>
<comment type="similarity">
    <text evidence="2">Belongs to the EamA transporter family.</text>
</comment>
<feature type="domain" description="EamA" evidence="7">
    <location>
        <begin position="3"/>
        <end position="128"/>
    </location>
</feature>